<organism evidence="2 3">
    <name type="scientific">Streptomyces qinglanensis</name>
    <dbReference type="NCBI Taxonomy" id="943816"/>
    <lineage>
        <taxon>Bacteria</taxon>
        <taxon>Bacillati</taxon>
        <taxon>Actinomycetota</taxon>
        <taxon>Actinomycetes</taxon>
        <taxon>Kitasatosporales</taxon>
        <taxon>Streptomycetaceae</taxon>
        <taxon>Streptomyces</taxon>
    </lineage>
</organism>
<protein>
    <submittedName>
        <fullName evidence="2">WD40-like Beta Propeller Repeat</fullName>
    </submittedName>
</protein>
<dbReference type="RefSeq" id="WP_075000088.1">
    <property type="nucleotide sequence ID" value="NZ_FOGO01000004.1"/>
</dbReference>
<dbReference type="Pfam" id="PF07676">
    <property type="entry name" value="PD40"/>
    <property type="match status" value="1"/>
</dbReference>
<dbReference type="EMBL" id="FOGO01000004">
    <property type="protein sequence ID" value="SER80241.1"/>
    <property type="molecule type" value="Genomic_DNA"/>
</dbReference>
<dbReference type="Proteomes" id="UP000182841">
    <property type="component" value="Unassembled WGS sequence"/>
</dbReference>
<evidence type="ECO:0000313" key="2">
    <source>
        <dbReference type="EMBL" id="SER80241.1"/>
    </source>
</evidence>
<keyword evidence="3" id="KW-1185">Reference proteome</keyword>
<dbReference type="AlphaFoldDB" id="A0A1H9S5J0"/>
<name>A0A1H9S5J0_9ACTN</name>
<proteinExistence type="predicted"/>
<gene>
    <name evidence="2" type="ORF">SAMN05421870_104307</name>
</gene>
<dbReference type="SUPFAM" id="SSF82171">
    <property type="entry name" value="DPP6 N-terminal domain-like"/>
    <property type="match status" value="1"/>
</dbReference>
<feature type="region of interest" description="Disordered" evidence="1">
    <location>
        <begin position="33"/>
        <end position="76"/>
    </location>
</feature>
<dbReference type="OrthoDB" id="9808778at2"/>
<evidence type="ECO:0000313" key="3">
    <source>
        <dbReference type="Proteomes" id="UP000182841"/>
    </source>
</evidence>
<dbReference type="InterPro" id="IPR011042">
    <property type="entry name" value="6-blade_b-propeller_TolB-like"/>
</dbReference>
<dbReference type="Gene3D" id="2.120.10.30">
    <property type="entry name" value="TolB, C-terminal domain"/>
    <property type="match status" value="1"/>
</dbReference>
<reference evidence="3" key="1">
    <citation type="submission" date="2016-10" db="EMBL/GenBank/DDBJ databases">
        <authorList>
            <person name="Varghese N."/>
            <person name="Submissions S."/>
        </authorList>
    </citation>
    <scope>NUCLEOTIDE SEQUENCE [LARGE SCALE GENOMIC DNA]</scope>
    <source>
        <strain evidence="3">CGMCC 4.6825</strain>
    </source>
</reference>
<dbReference type="InterPro" id="IPR011659">
    <property type="entry name" value="WD40"/>
</dbReference>
<accession>A0A1H9S5J0</accession>
<sequence length="336" mass="35334">MTRRGARLIAGAAAVVALAVLAALSIAHARKSASPAGSTAGGVSLTPGPRLVARSTAPGSDGRLVSVPAGTPGGRRAVSSRSCARVYAAGGTGVCLRLGRGLTTYRLAVLDARLHTVREIPLVGVPNRARVSPSGRMAAWTVFVTGDSYNGGQFSTRAGILDTRTQELVPSLEEWAVTVAGKRYRAADRNFWGVTFAPDDRHFYATMSTGGHRYLVRGDMATHRMRTLRDNVECPSLSPDGTRIAFKHARDGDPAHGWRLSVLDLATGRVTPLAETRSVDDQAAWTDLHTVAYSVPRGRARADVWAVPADGTGTPRVLIPDAESPAALGTTAPAAQ</sequence>
<evidence type="ECO:0000256" key="1">
    <source>
        <dbReference type="SAM" id="MobiDB-lite"/>
    </source>
</evidence>